<evidence type="ECO:0000256" key="8">
    <source>
        <dbReference type="SAM" id="MobiDB-lite"/>
    </source>
</evidence>
<keyword evidence="2 7" id="KW-0813">Transport</keyword>
<name>A0AA46WZ09_RHORH</name>
<dbReference type="EMBL" id="CP083974">
    <property type="protein sequence ID" value="UZF46585.1"/>
    <property type="molecule type" value="Genomic_DNA"/>
</dbReference>
<dbReference type="RefSeq" id="WP_229582493.1">
    <property type="nucleotide sequence ID" value="NZ_CP083974.1"/>
</dbReference>
<evidence type="ECO:0000256" key="5">
    <source>
        <dbReference type="ARBA" id="ARBA00022989"/>
    </source>
</evidence>
<dbReference type="PANTHER" id="PTHR30151:SF38">
    <property type="entry name" value="ALIPHATIC SULFONATES TRANSPORT PERMEASE PROTEIN SSUC-RELATED"/>
    <property type="match status" value="1"/>
</dbReference>
<dbReference type="PROSITE" id="PS50928">
    <property type="entry name" value="ABC_TM1"/>
    <property type="match status" value="1"/>
</dbReference>
<feature type="transmembrane region" description="Helical" evidence="7">
    <location>
        <begin position="131"/>
        <end position="152"/>
    </location>
</feature>
<dbReference type="PANTHER" id="PTHR30151">
    <property type="entry name" value="ALKANE SULFONATE ABC TRANSPORTER-RELATED, MEMBRANE SUBUNIT"/>
    <property type="match status" value="1"/>
</dbReference>
<feature type="transmembrane region" description="Helical" evidence="7">
    <location>
        <begin position="98"/>
        <end position="119"/>
    </location>
</feature>
<evidence type="ECO:0000256" key="3">
    <source>
        <dbReference type="ARBA" id="ARBA00022475"/>
    </source>
</evidence>
<dbReference type="Pfam" id="PF00528">
    <property type="entry name" value="BPD_transp_1"/>
    <property type="match status" value="1"/>
</dbReference>
<evidence type="ECO:0000259" key="9">
    <source>
        <dbReference type="PROSITE" id="PS50928"/>
    </source>
</evidence>
<dbReference type="SUPFAM" id="SSF161098">
    <property type="entry name" value="MetI-like"/>
    <property type="match status" value="1"/>
</dbReference>
<proteinExistence type="inferred from homology"/>
<keyword evidence="5 7" id="KW-1133">Transmembrane helix</keyword>
<evidence type="ECO:0000256" key="7">
    <source>
        <dbReference type="RuleBase" id="RU363032"/>
    </source>
</evidence>
<feature type="domain" description="ABC transmembrane type-1" evidence="9">
    <location>
        <begin position="94"/>
        <end position="278"/>
    </location>
</feature>
<comment type="subcellular location">
    <subcellularLocation>
        <location evidence="1 7">Cell membrane</location>
        <topology evidence="1 7">Multi-pass membrane protein</topology>
    </subcellularLocation>
</comment>
<dbReference type="GO" id="GO:0005886">
    <property type="term" value="C:plasma membrane"/>
    <property type="evidence" value="ECO:0007669"/>
    <property type="project" value="UniProtKB-SubCell"/>
</dbReference>
<evidence type="ECO:0000256" key="2">
    <source>
        <dbReference type="ARBA" id="ARBA00022448"/>
    </source>
</evidence>
<dbReference type="GO" id="GO:0055085">
    <property type="term" value="P:transmembrane transport"/>
    <property type="evidence" value="ECO:0007669"/>
    <property type="project" value="InterPro"/>
</dbReference>
<dbReference type="CDD" id="cd06261">
    <property type="entry name" value="TM_PBP2"/>
    <property type="match status" value="1"/>
</dbReference>
<dbReference type="AlphaFoldDB" id="A0AA46WZ09"/>
<comment type="similarity">
    <text evidence="7">Belongs to the binding-protein-dependent transport system permease family.</text>
</comment>
<feature type="transmembrane region" description="Helical" evidence="7">
    <location>
        <begin position="256"/>
        <end position="275"/>
    </location>
</feature>
<evidence type="ECO:0000313" key="10">
    <source>
        <dbReference type="EMBL" id="UZF46585.1"/>
    </source>
</evidence>
<feature type="region of interest" description="Disordered" evidence="8">
    <location>
        <begin position="1"/>
        <end position="29"/>
    </location>
</feature>
<protein>
    <submittedName>
        <fullName evidence="10">ABC transporter permease</fullName>
    </submittedName>
</protein>
<reference evidence="10 11" key="1">
    <citation type="journal article" date="2021" name="Front. Microbiol.">
        <title>Bacterial Transformation of Aromatic Monomers in Softwood Black Liquor.</title>
        <authorList>
            <person name="Navas L.E."/>
            <person name="Dexter G."/>
            <person name="Liu J."/>
            <person name="Levy-Booth D."/>
            <person name="Cho M."/>
            <person name="Jang S.K."/>
            <person name="Mansfield S.D."/>
            <person name="Renneckar S."/>
            <person name="Mohn W.W."/>
            <person name="Eltis L.D."/>
        </authorList>
    </citation>
    <scope>NUCLEOTIDE SEQUENCE [LARGE SCALE GENOMIC DNA]</scope>
    <source>
        <strain evidence="10 11">GD02</strain>
    </source>
</reference>
<dbReference type="InterPro" id="IPR035906">
    <property type="entry name" value="MetI-like_sf"/>
</dbReference>
<feature type="transmembrane region" description="Helical" evidence="7">
    <location>
        <begin position="41"/>
        <end position="61"/>
    </location>
</feature>
<keyword evidence="4 7" id="KW-0812">Transmembrane</keyword>
<evidence type="ECO:0000313" key="11">
    <source>
        <dbReference type="Proteomes" id="UP001162740"/>
    </source>
</evidence>
<evidence type="ECO:0000256" key="4">
    <source>
        <dbReference type="ARBA" id="ARBA00022692"/>
    </source>
</evidence>
<dbReference type="Gene3D" id="1.10.3720.10">
    <property type="entry name" value="MetI-like"/>
    <property type="match status" value="1"/>
</dbReference>
<sequence>MSPTATANAPGAAREVTAPPRPTAPIGRAAARKRKSMSARLTSAAGKLVALAIVVVAWHVFVTGPGKASGIPTPLQLIETGAELVVTGQYWDAVGNTLLTALIGFGLSVLIGVPLGLVNGTYRKVEQSTSFVVDFGRTIPGVAILPLVLLLFGGTRTMAVVLVMFSAVWPILVQSTYAAQQLSSQMKQVARAFRLSPTSRIRDIYLPSSLPFLMTGLRIAATISLLITISAEFLGGADGIGQRLYQALTVDDTQRMFVYVFTAGVLGICLNRLLVLAQSRVLWWHPSERVNKP</sequence>
<feature type="transmembrane region" description="Helical" evidence="7">
    <location>
        <begin position="210"/>
        <end position="236"/>
    </location>
</feature>
<keyword evidence="6 7" id="KW-0472">Membrane</keyword>
<keyword evidence="3" id="KW-1003">Cell membrane</keyword>
<gene>
    <name evidence="10" type="ORF">KUM34_007915</name>
</gene>
<organism evidence="10 11">
    <name type="scientific">Rhodococcus rhodochrous</name>
    <dbReference type="NCBI Taxonomy" id="1829"/>
    <lineage>
        <taxon>Bacteria</taxon>
        <taxon>Bacillati</taxon>
        <taxon>Actinomycetota</taxon>
        <taxon>Actinomycetes</taxon>
        <taxon>Mycobacteriales</taxon>
        <taxon>Nocardiaceae</taxon>
        <taxon>Rhodococcus</taxon>
    </lineage>
</organism>
<dbReference type="Proteomes" id="UP001162740">
    <property type="component" value="Chromosome"/>
</dbReference>
<evidence type="ECO:0000256" key="1">
    <source>
        <dbReference type="ARBA" id="ARBA00004651"/>
    </source>
</evidence>
<evidence type="ECO:0000256" key="6">
    <source>
        <dbReference type="ARBA" id="ARBA00023136"/>
    </source>
</evidence>
<dbReference type="InterPro" id="IPR000515">
    <property type="entry name" value="MetI-like"/>
</dbReference>
<accession>A0AA46WZ09</accession>